<sequence>YWNKITNHVIITHVLDPKYKTEHLKAILIEVSEYSELAAEQFVDNI</sequence>
<reference evidence="1" key="1">
    <citation type="submission" date="2021-06" db="EMBL/GenBank/DDBJ databases">
        <authorList>
            <person name="Kallberg Y."/>
            <person name="Tangrot J."/>
            <person name="Rosling A."/>
        </authorList>
    </citation>
    <scope>NUCLEOTIDE SEQUENCE</scope>
    <source>
        <strain evidence="1">IL203A</strain>
    </source>
</reference>
<evidence type="ECO:0000313" key="1">
    <source>
        <dbReference type="EMBL" id="CAG8505745.1"/>
    </source>
</evidence>
<dbReference type="Proteomes" id="UP000789702">
    <property type="component" value="Unassembled WGS sequence"/>
</dbReference>
<dbReference type="EMBL" id="CAJVPU010002684">
    <property type="protein sequence ID" value="CAG8505745.1"/>
    <property type="molecule type" value="Genomic_DNA"/>
</dbReference>
<feature type="non-terminal residue" evidence="1">
    <location>
        <position position="1"/>
    </location>
</feature>
<comment type="caution">
    <text evidence="1">The sequence shown here is derived from an EMBL/GenBank/DDBJ whole genome shotgun (WGS) entry which is preliminary data.</text>
</comment>
<organism evidence="1 2">
    <name type="scientific">Dentiscutata heterogama</name>
    <dbReference type="NCBI Taxonomy" id="1316150"/>
    <lineage>
        <taxon>Eukaryota</taxon>
        <taxon>Fungi</taxon>
        <taxon>Fungi incertae sedis</taxon>
        <taxon>Mucoromycota</taxon>
        <taxon>Glomeromycotina</taxon>
        <taxon>Glomeromycetes</taxon>
        <taxon>Diversisporales</taxon>
        <taxon>Gigasporaceae</taxon>
        <taxon>Dentiscutata</taxon>
    </lineage>
</organism>
<gene>
    <name evidence="1" type="ORF">DHETER_LOCUS3218</name>
</gene>
<name>A0ACA9L1I3_9GLOM</name>
<keyword evidence="2" id="KW-1185">Reference proteome</keyword>
<protein>
    <submittedName>
        <fullName evidence="1">11004_t:CDS:1</fullName>
    </submittedName>
</protein>
<accession>A0ACA9L1I3</accession>
<evidence type="ECO:0000313" key="2">
    <source>
        <dbReference type="Proteomes" id="UP000789702"/>
    </source>
</evidence>
<proteinExistence type="predicted"/>